<proteinExistence type="inferred from homology"/>
<dbReference type="SUPFAM" id="SSF81321">
    <property type="entry name" value="Family A G protein-coupled receptor-like"/>
    <property type="match status" value="1"/>
</dbReference>
<keyword evidence="9 10" id="KW-0807">Transducer</keyword>
<evidence type="ECO:0000256" key="3">
    <source>
        <dbReference type="ARBA" id="ARBA00022692"/>
    </source>
</evidence>
<protein>
    <recommendedName>
        <fullName evidence="12">G-protein coupled receptors family 1 profile domain-containing protein</fullName>
    </recommendedName>
</protein>
<evidence type="ECO:0000256" key="9">
    <source>
        <dbReference type="ARBA" id="ARBA00023224"/>
    </source>
</evidence>
<feature type="transmembrane region" description="Helical" evidence="11">
    <location>
        <begin position="74"/>
        <end position="93"/>
    </location>
</feature>
<feature type="transmembrane region" description="Helical" evidence="11">
    <location>
        <begin position="155"/>
        <end position="178"/>
    </location>
</feature>
<evidence type="ECO:0000256" key="6">
    <source>
        <dbReference type="ARBA" id="ARBA00023136"/>
    </source>
</evidence>
<sequence length="316" mass="35123">MSGKSFLNVTEVQCSWPLHPAETSCAELRMVHLPMLVSEIALNAVLSVVATTGNALWIAAYARTPSFQTPLNMCLLSLAPVGLFNGAVMQPLIISDTVFFLACPSTTCSLEYIVSGIITLVADSTLQNIAVICIDRYIAIIHSIKYNQWVTKTRICIAFGIYALFRLFLSICVFTGIIDYHALVIASIVFSVVIIIFACLRIFLRIRRVSAVAVEPVNPEEERKKAQERKVAKTVGILVGISAFCYAPALGFFFTNKATSVSPRLHTVLWRYIETVMMLNAVMNFSVYLYRHKDQRIAVRKVIIDARSAVKNCCCH</sequence>
<dbReference type="Pfam" id="PF00001">
    <property type="entry name" value="7tm_1"/>
    <property type="match status" value="1"/>
</dbReference>
<evidence type="ECO:0000256" key="1">
    <source>
        <dbReference type="ARBA" id="ARBA00004651"/>
    </source>
</evidence>
<feature type="transmembrane region" description="Helical" evidence="11">
    <location>
        <begin position="269"/>
        <end position="290"/>
    </location>
</feature>
<keyword evidence="14" id="KW-1185">Reference proteome</keyword>
<accession>A0ABN8LYM4</accession>
<dbReference type="InterPro" id="IPR017452">
    <property type="entry name" value="GPCR_Rhodpsn_7TM"/>
</dbReference>
<name>A0ABN8LYM4_9CNID</name>
<dbReference type="PRINTS" id="PR00237">
    <property type="entry name" value="GPCRRHODOPSN"/>
</dbReference>
<keyword evidence="6 11" id="KW-0472">Membrane</keyword>
<dbReference type="Gene3D" id="1.20.1070.10">
    <property type="entry name" value="Rhodopsin 7-helix transmembrane proteins"/>
    <property type="match status" value="1"/>
</dbReference>
<reference evidence="13 14" key="1">
    <citation type="submission" date="2022-05" db="EMBL/GenBank/DDBJ databases">
        <authorList>
            <consortium name="Genoscope - CEA"/>
            <person name="William W."/>
        </authorList>
    </citation>
    <scope>NUCLEOTIDE SEQUENCE [LARGE SCALE GENOMIC DNA]</scope>
</reference>
<dbReference type="Proteomes" id="UP001159427">
    <property type="component" value="Unassembled WGS sequence"/>
</dbReference>
<evidence type="ECO:0000256" key="4">
    <source>
        <dbReference type="ARBA" id="ARBA00022989"/>
    </source>
</evidence>
<evidence type="ECO:0000313" key="13">
    <source>
        <dbReference type="EMBL" id="CAH3020923.1"/>
    </source>
</evidence>
<dbReference type="SMART" id="SM01381">
    <property type="entry name" value="7TM_GPCR_Srsx"/>
    <property type="match status" value="1"/>
</dbReference>
<keyword evidence="3 10" id="KW-0812">Transmembrane</keyword>
<dbReference type="PROSITE" id="PS50262">
    <property type="entry name" value="G_PROTEIN_RECEP_F1_2"/>
    <property type="match status" value="1"/>
</dbReference>
<feature type="transmembrane region" description="Helical" evidence="11">
    <location>
        <begin position="231"/>
        <end position="254"/>
    </location>
</feature>
<evidence type="ECO:0000256" key="5">
    <source>
        <dbReference type="ARBA" id="ARBA00023040"/>
    </source>
</evidence>
<comment type="caution">
    <text evidence="13">The sequence shown here is derived from an EMBL/GenBank/DDBJ whole genome shotgun (WGS) entry which is preliminary data.</text>
</comment>
<evidence type="ECO:0000313" key="14">
    <source>
        <dbReference type="Proteomes" id="UP001159427"/>
    </source>
</evidence>
<evidence type="ECO:0000259" key="12">
    <source>
        <dbReference type="PROSITE" id="PS50262"/>
    </source>
</evidence>
<dbReference type="EMBL" id="CALNXI010000163">
    <property type="protein sequence ID" value="CAH3020923.1"/>
    <property type="molecule type" value="Genomic_DNA"/>
</dbReference>
<keyword evidence="8" id="KW-0325">Glycoprotein</keyword>
<feature type="transmembrane region" description="Helical" evidence="11">
    <location>
        <begin position="40"/>
        <end position="62"/>
    </location>
</feature>
<organism evidence="13 14">
    <name type="scientific">Porites evermanni</name>
    <dbReference type="NCBI Taxonomy" id="104178"/>
    <lineage>
        <taxon>Eukaryota</taxon>
        <taxon>Metazoa</taxon>
        <taxon>Cnidaria</taxon>
        <taxon>Anthozoa</taxon>
        <taxon>Hexacorallia</taxon>
        <taxon>Scleractinia</taxon>
        <taxon>Fungiina</taxon>
        <taxon>Poritidae</taxon>
        <taxon>Porites</taxon>
    </lineage>
</organism>
<feature type="transmembrane region" description="Helical" evidence="11">
    <location>
        <begin position="113"/>
        <end position="134"/>
    </location>
</feature>
<feature type="domain" description="G-protein coupled receptors family 1 profile" evidence="12">
    <location>
        <begin position="53"/>
        <end position="288"/>
    </location>
</feature>
<keyword evidence="2" id="KW-1003">Cell membrane</keyword>
<dbReference type="CDD" id="cd00637">
    <property type="entry name" value="7tm_classA_rhodopsin-like"/>
    <property type="match status" value="1"/>
</dbReference>
<comment type="subcellular location">
    <subcellularLocation>
        <location evidence="1">Cell membrane</location>
        <topology evidence="1">Multi-pass membrane protein</topology>
    </subcellularLocation>
</comment>
<evidence type="ECO:0000256" key="2">
    <source>
        <dbReference type="ARBA" id="ARBA00022475"/>
    </source>
</evidence>
<gene>
    <name evidence="13" type="ORF">PEVE_00009181</name>
</gene>
<keyword evidence="5 10" id="KW-0297">G-protein coupled receptor</keyword>
<evidence type="ECO:0000256" key="8">
    <source>
        <dbReference type="ARBA" id="ARBA00023180"/>
    </source>
</evidence>
<feature type="transmembrane region" description="Helical" evidence="11">
    <location>
        <begin position="184"/>
        <end position="204"/>
    </location>
</feature>
<evidence type="ECO:0000256" key="11">
    <source>
        <dbReference type="SAM" id="Phobius"/>
    </source>
</evidence>
<dbReference type="PANTHER" id="PTHR24246:SF27">
    <property type="entry name" value="ADENOSINE RECEPTOR, ISOFORM A"/>
    <property type="match status" value="1"/>
</dbReference>
<keyword evidence="4 11" id="KW-1133">Transmembrane helix</keyword>
<keyword evidence="7 10" id="KW-0675">Receptor</keyword>
<dbReference type="PROSITE" id="PS00237">
    <property type="entry name" value="G_PROTEIN_RECEP_F1_1"/>
    <property type="match status" value="1"/>
</dbReference>
<evidence type="ECO:0000256" key="10">
    <source>
        <dbReference type="RuleBase" id="RU000688"/>
    </source>
</evidence>
<comment type="similarity">
    <text evidence="10">Belongs to the G-protein coupled receptor 1 family.</text>
</comment>
<dbReference type="PANTHER" id="PTHR24246">
    <property type="entry name" value="OLFACTORY RECEPTOR AND ADENOSINE RECEPTOR"/>
    <property type="match status" value="1"/>
</dbReference>
<evidence type="ECO:0000256" key="7">
    <source>
        <dbReference type="ARBA" id="ARBA00023170"/>
    </source>
</evidence>
<dbReference type="InterPro" id="IPR000276">
    <property type="entry name" value="GPCR_Rhodpsn"/>
</dbReference>